<dbReference type="EMBL" id="LS483250">
    <property type="protein sequence ID" value="SQD79618.1"/>
    <property type="molecule type" value="Genomic_DNA"/>
</dbReference>
<dbReference type="Pfam" id="PF00440">
    <property type="entry name" value="TetR_N"/>
    <property type="match status" value="1"/>
</dbReference>
<evidence type="ECO:0000259" key="3">
    <source>
        <dbReference type="PROSITE" id="PS50977"/>
    </source>
</evidence>
<dbReference type="InterPro" id="IPR025722">
    <property type="entry name" value="TetR"/>
</dbReference>
<feature type="DNA-binding region" description="H-T-H motif" evidence="2">
    <location>
        <begin position="24"/>
        <end position="43"/>
    </location>
</feature>
<dbReference type="Pfam" id="PF13972">
    <property type="entry name" value="TetR"/>
    <property type="match status" value="1"/>
</dbReference>
<dbReference type="InterPro" id="IPR001647">
    <property type="entry name" value="HTH_TetR"/>
</dbReference>
<dbReference type="InterPro" id="IPR009057">
    <property type="entry name" value="Homeodomain-like_sf"/>
</dbReference>
<dbReference type="PANTHER" id="PTHR43479:SF12">
    <property type="entry name" value="TRANSCRIPTIONAL REGULATORY PROTEIN"/>
    <property type="match status" value="1"/>
</dbReference>
<reference evidence="5" key="1">
    <citation type="submission" date="2018-05" db="EMBL/GenBank/DDBJ databases">
        <authorList>
            <person name="Cea G.-C."/>
            <person name="William W."/>
        </authorList>
    </citation>
    <scope>NUCLEOTIDE SEQUENCE [LARGE SCALE GENOMIC DNA]</scope>
    <source>
        <strain evidence="5">DB21MT 5</strain>
    </source>
</reference>
<dbReference type="PANTHER" id="PTHR43479">
    <property type="entry name" value="ACREF/ENVCD OPERON REPRESSOR-RELATED"/>
    <property type="match status" value="1"/>
</dbReference>
<accession>A0A330LUW8</accession>
<dbReference type="PRINTS" id="PR00455">
    <property type="entry name" value="HTHTETR"/>
</dbReference>
<sequence length="224" mass="26412">MKTKDKIIHAALGLFNECGERNVTTNHIAAHLGISPGNLYYHFRNKEDIIDSIFDQYVNYLADNFQPHSEGDVTLEVMMRYLDSMFETMWRFRFLYYSLPSLLSRDPNLHKKYLKFQEISAQREVDLLFSLQKNNVVNIQMEDLDELANSIKVVLVSWVSYRTTISKDAKVYKTDIYRGILKTLFMMKPYFTEQALVDYQHMREYYLRLATAETVVPDINGELF</sequence>
<dbReference type="PROSITE" id="PS50977">
    <property type="entry name" value="HTH_TETR_2"/>
    <property type="match status" value="1"/>
</dbReference>
<dbReference type="RefSeq" id="WP_112716392.1">
    <property type="nucleotide sequence ID" value="NZ_LS483250.1"/>
</dbReference>
<keyword evidence="1 2" id="KW-0238">DNA-binding</keyword>
<dbReference type="Proteomes" id="UP000250163">
    <property type="component" value="Chromosome MORIYA"/>
</dbReference>
<dbReference type="InterPro" id="IPR050624">
    <property type="entry name" value="HTH-type_Tx_Regulator"/>
</dbReference>
<evidence type="ECO:0000256" key="2">
    <source>
        <dbReference type="PROSITE-ProRule" id="PRU00335"/>
    </source>
</evidence>
<evidence type="ECO:0000256" key="1">
    <source>
        <dbReference type="ARBA" id="ARBA00023125"/>
    </source>
</evidence>
<evidence type="ECO:0000313" key="4">
    <source>
        <dbReference type="EMBL" id="SQD79618.1"/>
    </source>
</evidence>
<feature type="domain" description="HTH tetR-type" evidence="3">
    <location>
        <begin position="1"/>
        <end position="61"/>
    </location>
</feature>
<organism evidence="4 5">
    <name type="scientific">Moritella yayanosii</name>
    <dbReference type="NCBI Taxonomy" id="69539"/>
    <lineage>
        <taxon>Bacteria</taxon>
        <taxon>Pseudomonadati</taxon>
        <taxon>Pseudomonadota</taxon>
        <taxon>Gammaproteobacteria</taxon>
        <taxon>Alteromonadales</taxon>
        <taxon>Moritellaceae</taxon>
        <taxon>Moritella</taxon>
    </lineage>
</organism>
<gene>
    <name evidence="4" type="ORF">MORIYA_3162</name>
</gene>
<evidence type="ECO:0000313" key="5">
    <source>
        <dbReference type="Proteomes" id="UP000250163"/>
    </source>
</evidence>
<name>A0A330LUW8_9GAMM</name>
<dbReference type="Gene3D" id="1.10.357.10">
    <property type="entry name" value="Tetracycline Repressor, domain 2"/>
    <property type="match status" value="1"/>
</dbReference>
<dbReference type="AlphaFoldDB" id="A0A330LUW8"/>
<protein>
    <submittedName>
        <fullName evidence="4">TetR/AcrR family transcriptional regulator</fullName>
    </submittedName>
</protein>
<proteinExistence type="predicted"/>
<dbReference type="SUPFAM" id="SSF46689">
    <property type="entry name" value="Homeodomain-like"/>
    <property type="match status" value="1"/>
</dbReference>
<dbReference type="KEGG" id="mya:MORIYA_3162"/>
<dbReference type="OrthoDB" id="8770705at2"/>
<dbReference type="GO" id="GO:0003677">
    <property type="term" value="F:DNA binding"/>
    <property type="evidence" value="ECO:0007669"/>
    <property type="project" value="UniProtKB-UniRule"/>
</dbReference>
<keyword evidence="5" id="KW-1185">Reference proteome</keyword>